<sequence>MTDTIISQQLTVNVPADYPDIQSALDAFEGKMITGGVNIQVADGEYQITAPLVSRIRDYDKLTLRGNEQDCSKCVLYIDNSANKDGFLFENGFGISWLNGFTLAGVNGWTASGVWNDQCYGAGIRATGGGTVILGPALSITKMYYGLRAMNGAFISNETVPESGQPGGGIKVSNAGDVAFHAYAATLKVNCAEAWYASHSSESLGFGFCAEAGGFLQCEYAISSGNERAGFYALTNGTVWAHGTTAQNNLYGVLAWGGVIECNSLGEYTSSFSLNSEAGIYATYNGFVGANTAWCSQNTHGVMSDNGGLVDITYLRSENNTGNGFYARQRGTMSGGYSSAQNNQNNGYHCEYGSCMAVSHAAANGNTNHGFYARKNSGIYCDGFGGTGNGYFCSPVQMSISGSTGNSEAYIDDTL</sequence>
<dbReference type="EMBL" id="JMPR01000033">
    <property type="protein sequence ID" value="KFD19169.1"/>
    <property type="molecule type" value="Genomic_DNA"/>
</dbReference>
<comment type="caution">
    <text evidence="1">The sequence shown here is derived from an EMBL/GenBank/DDBJ whole genome shotgun (WGS) entry which is preliminary data.</text>
</comment>
<dbReference type="AlphaFoldDB" id="A0A085JFC3"/>
<dbReference type="eggNOG" id="ENOG5031W2G">
    <property type="taxonomic scope" value="Bacteria"/>
</dbReference>
<keyword evidence="2" id="KW-1185">Reference proteome</keyword>
<evidence type="ECO:0000313" key="2">
    <source>
        <dbReference type="Proteomes" id="UP000028602"/>
    </source>
</evidence>
<gene>
    <name evidence="1" type="ORF">GTPT_1956</name>
</gene>
<name>A0A085JFC3_9GAMM</name>
<proteinExistence type="predicted"/>
<accession>A0A085JFC3</accession>
<evidence type="ECO:0000313" key="1">
    <source>
        <dbReference type="EMBL" id="KFD19169.1"/>
    </source>
</evidence>
<protein>
    <submittedName>
        <fullName evidence="1">Uncharacterized protein</fullName>
    </submittedName>
</protein>
<reference evidence="1 2" key="1">
    <citation type="submission" date="2014-05" db="EMBL/GenBank/DDBJ databases">
        <title>ATOL: Assembling a taxonomically balanced genome-scale reconstruction of the evolutionary history of the Enterobacteriaceae.</title>
        <authorList>
            <person name="Plunkett G.III."/>
            <person name="Neeno-Eckwall E.C."/>
            <person name="Glasner J.D."/>
            <person name="Perna N.T."/>
        </authorList>
    </citation>
    <scope>NUCLEOTIDE SEQUENCE [LARGE SCALE GENOMIC DNA]</scope>
    <source>
        <strain evidence="1 2">ATCC 33301</strain>
    </source>
</reference>
<dbReference type="Proteomes" id="UP000028602">
    <property type="component" value="Unassembled WGS sequence"/>
</dbReference>
<organism evidence="1 2">
    <name type="scientific">Tatumella ptyseos ATCC 33301</name>
    <dbReference type="NCBI Taxonomy" id="1005995"/>
    <lineage>
        <taxon>Bacteria</taxon>
        <taxon>Pseudomonadati</taxon>
        <taxon>Pseudomonadota</taxon>
        <taxon>Gammaproteobacteria</taxon>
        <taxon>Enterobacterales</taxon>
        <taxon>Erwiniaceae</taxon>
        <taxon>Tatumella</taxon>
    </lineage>
</organism>